<dbReference type="PANTHER" id="PTHR33607">
    <property type="entry name" value="ENDONUCLEASE-1"/>
    <property type="match status" value="1"/>
</dbReference>
<keyword evidence="1" id="KW-0540">Nuclease</keyword>
<dbReference type="Pfam" id="PF04231">
    <property type="entry name" value="Endonuclease_1"/>
    <property type="match status" value="1"/>
</dbReference>
<evidence type="ECO:0000256" key="2">
    <source>
        <dbReference type="ARBA" id="ARBA00022801"/>
    </source>
</evidence>
<keyword evidence="4" id="KW-1185">Reference proteome</keyword>
<dbReference type="OrthoDB" id="9801679at2"/>
<dbReference type="InterPro" id="IPR044925">
    <property type="entry name" value="His-Me_finger_sf"/>
</dbReference>
<evidence type="ECO:0000313" key="4">
    <source>
        <dbReference type="Proteomes" id="UP000199017"/>
    </source>
</evidence>
<evidence type="ECO:0000256" key="1">
    <source>
        <dbReference type="ARBA" id="ARBA00022722"/>
    </source>
</evidence>
<sequence>MTFTSMHQKFLFPMAKDRRRLDNILFRISKTKTKLQKEKEEYYNEEKDRLTIKEYYKNIDFETQPREEVFQSLHDLITKTHINEVNYNPTEYVYPWVDLQPDGTLTSIYSGQNRRAEDVIKEDYETALKREQELEKQPSANNDSLKNQVINIENNFKFNCEHVVPQSWFQRKEPMRGDIHHLFTCDPVCNSIRSNFPYYDFKDYDPESARVQKVTKNCGKAENELFEPEYAKGAVSRAMLYFLLRYPNRIERSYYKQIHIDHLLSWHEQFPVSVYEKHRNQATYEIQGNRNPIIDFPEIAPRIFNP</sequence>
<dbReference type="GO" id="GO:0004519">
    <property type="term" value="F:endonuclease activity"/>
    <property type="evidence" value="ECO:0007669"/>
    <property type="project" value="UniProtKB-KW"/>
</dbReference>
<proteinExistence type="predicted"/>
<evidence type="ECO:0000313" key="3">
    <source>
        <dbReference type="EMBL" id="SDH87993.1"/>
    </source>
</evidence>
<dbReference type="InterPro" id="IPR007346">
    <property type="entry name" value="Endonuclease-I"/>
</dbReference>
<dbReference type="STRING" id="930129.SAMN05216352_103173"/>
<dbReference type="EMBL" id="FNDU01000003">
    <property type="protein sequence ID" value="SDH87993.1"/>
    <property type="molecule type" value="Genomic_DNA"/>
</dbReference>
<reference evidence="3 4" key="1">
    <citation type="submission" date="2016-10" db="EMBL/GenBank/DDBJ databases">
        <authorList>
            <person name="de Groot N.N."/>
        </authorList>
    </citation>
    <scope>NUCLEOTIDE SEQUENCE [LARGE SCALE GENOMIC DNA]</scope>
    <source>
        <strain evidence="4">P4B,CCM 7963,CECT 7998,DSM 25260,IBRC-M 10614,KCTC 13821</strain>
    </source>
</reference>
<gene>
    <name evidence="3" type="ORF">SAMN05216352_103173</name>
</gene>
<dbReference type="GO" id="GO:0016787">
    <property type="term" value="F:hydrolase activity"/>
    <property type="evidence" value="ECO:0007669"/>
    <property type="project" value="UniProtKB-KW"/>
</dbReference>
<dbReference type="PANTHER" id="PTHR33607:SF2">
    <property type="entry name" value="ENDONUCLEASE-1"/>
    <property type="match status" value="1"/>
</dbReference>
<dbReference type="SUPFAM" id="SSF54060">
    <property type="entry name" value="His-Me finger endonucleases"/>
    <property type="match status" value="1"/>
</dbReference>
<name>A0A1G8G0T1_9BACI</name>
<keyword evidence="3" id="KW-0255">Endonuclease</keyword>
<organism evidence="3 4">
    <name type="scientific">Alteribacillus bidgolensis</name>
    <dbReference type="NCBI Taxonomy" id="930129"/>
    <lineage>
        <taxon>Bacteria</taxon>
        <taxon>Bacillati</taxon>
        <taxon>Bacillota</taxon>
        <taxon>Bacilli</taxon>
        <taxon>Bacillales</taxon>
        <taxon>Bacillaceae</taxon>
        <taxon>Alteribacillus</taxon>
    </lineage>
</organism>
<dbReference type="Proteomes" id="UP000199017">
    <property type="component" value="Unassembled WGS sequence"/>
</dbReference>
<dbReference type="AlphaFoldDB" id="A0A1G8G0T1"/>
<protein>
    <submittedName>
        <fullName evidence="3">Endonuclease I</fullName>
    </submittedName>
</protein>
<accession>A0A1G8G0T1</accession>
<dbReference type="RefSeq" id="WP_091582573.1">
    <property type="nucleotide sequence ID" value="NZ_FNDU01000003.1"/>
</dbReference>
<keyword evidence="2" id="KW-0378">Hydrolase</keyword>